<organism evidence="2 3">
    <name type="scientific">Streptomyces rubradiris</name>
    <name type="common">Streptomyces achromogenes subsp. rubradiris</name>
    <dbReference type="NCBI Taxonomy" id="285531"/>
    <lineage>
        <taxon>Bacteria</taxon>
        <taxon>Bacillati</taxon>
        <taxon>Actinomycetota</taxon>
        <taxon>Actinomycetes</taxon>
        <taxon>Kitasatosporales</taxon>
        <taxon>Streptomycetaceae</taxon>
        <taxon>Streptomyces</taxon>
    </lineage>
</organism>
<keyword evidence="3" id="KW-1185">Reference proteome</keyword>
<evidence type="ECO:0000313" key="3">
    <source>
        <dbReference type="Proteomes" id="UP000646738"/>
    </source>
</evidence>
<dbReference type="RefSeq" id="WP_203855115.1">
    <property type="nucleotide sequence ID" value="NZ_BNEA01000019.1"/>
</dbReference>
<accession>A0ABQ3RR22</accession>
<dbReference type="Proteomes" id="UP000646738">
    <property type="component" value="Unassembled WGS sequence"/>
</dbReference>
<comment type="caution">
    <text evidence="2">The sequence shown here is derived from an EMBL/GenBank/DDBJ whole genome shotgun (WGS) entry which is preliminary data.</text>
</comment>
<evidence type="ECO:0000313" key="2">
    <source>
        <dbReference type="EMBL" id="GHI58316.1"/>
    </source>
</evidence>
<evidence type="ECO:0000256" key="1">
    <source>
        <dbReference type="SAM" id="MobiDB-lite"/>
    </source>
</evidence>
<sequence length="100" mass="10267">MIVTPDWEDVVTKRRAGPGAVGPVGAPGPVVLVAVDDAAGATNAVIAAALSGEPQLRLRDGRAQVPRLDRLHPAASSSQARPLDPDGTVLITGGTERSRR</sequence>
<proteinExistence type="predicted"/>
<gene>
    <name evidence="2" type="ORF">Srubr_81620</name>
</gene>
<name>A0ABQ3RR22_STRRR</name>
<dbReference type="EMBL" id="BNEA01000019">
    <property type="protein sequence ID" value="GHI58316.1"/>
    <property type="molecule type" value="Genomic_DNA"/>
</dbReference>
<feature type="region of interest" description="Disordered" evidence="1">
    <location>
        <begin position="72"/>
        <end position="100"/>
    </location>
</feature>
<dbReference type="Gene3D" id="3.40.50.720">
    <property type="entry name" value="NAD(P)-binding Rossmann-like Domain"/>
    <property type="match status" value="1"/>
</dbReference>
<protein>
    <submittedName>
        <fullName evidence="2">Uncharacterized protein</fullName>
    </submittedName>
</protein>
<reference evidence="3" key="1">
    <citation type="submission" date="2023-07" db="EMBL/GenBank/DDBJ databases">
        <title>Whole genome shotgun sequence of Streptomyces achromogenes subsp. rubradiris NBRC 14000.</title>
        <authorList>
            <person name="Komaki H."/>
            <person name="Tamura T."/>
        </authorList>
    </citation>
    <scope>NUCLEOTIDE SEQUENCE [LARGE SCALE GENOMIC DNA]</scope>
    <source>
        <strain evidence="3">NBRC 14000</strain>
    </source>
</reference>